<dbReference type="PANTHER" id="PTHR30255:SF2">
    <property type="entry name" value="SINGLE-STRANDED-DNA-SPECIFIC EXONUCLEASE RECJ"/>
    <property type="match status" value="1"/>
</dbReference>
<comment type="caution">
    <text evidence="2">The sequence shown here is derived from an EMBL/GenBank/DDBJ whole genome shotgun (WGS) entry which is preliminary data.</text>
</comment>
<gene>
    <name evidence="2" type="ORF">ENU31_03475</name>
</gene>
<dbReference type="SUPFAM" id="SSF64182">
    <property type="entry name" value="DHH phosphoesterases"/>
    <property type="match status" value="1"/>
</dbReference>
<reference evidence="2" key="1">
    <citation type="journal article" date="2020" name="mSystems">
        <title>Genome- and Community-Level Interaction Insights into Carbon Utilization and Element Cycling Functions of Hydrothermarchaeota in Hydrothermal Sediment.</title>
        <authorList>
            <person name="Zhou Z."/>
            <person name="Liu Y."/>
            <person name="Xu W."/>
            <person name="Pan J."/>
            <person name="Luo Z.H."/>
            <person name="Li M."/>
        </authorList>
    </citation>
    <scope>NUCLEOTIDE SEQUENCE [LARGE SCALE GENOMIC DNA]</scope>
    <source>
        <strain evidence="2">SpSt-658</strain>
    </source>
</reference>
<dbReference type="InterPro" id="IPR001667">
    <property type="entry name" value="DDH_dom"/>
</dbReference>
<feature type="domain" description="DDH" evidence="1">
    <location>
        <begin position="5"/>
        <end position="132"/>
    </location>
</feature>
<sequence length="329" mass="37253">MRKCAVLFHGDCDGVISAGLYIRRFLRDLYPGQVVLRHSHPWRLALDLKKVLLQPDIDIVVLVDLALNSDDLSLLLEAVKRRISIIIIDHHQSSEKALSELKTVSNIKIYWSTLQSTPQVLAQSVLRNLNNYEQMLVTIANVCEGGSTEDEYIRSVADKVKLVLAVEPTNNKIIYSSVDSIVKGEEFWKIQQFDEVYWKAKWLLSLLIKKIQIKAKNLCGWDIATFTLPESLIFAGLFGIASSEYMKKVKRSVILIREEEDKFVITIRSTEKKALEACDKLVNHIDSGFKGVFGGHKEAASLTIRKTCTINNLQKIVEEGLRKHLCVSS</sequence>
<evidence type="ECO:0000259" key="1">
    <source>
        <dbReference type="Pfam" id="PF01368"/>
    </source>
</evidence>
<dbReference type="EMBL" id="DTCA01000110">
    <property type="protein sequence ID" value="HGM07452.1"/>
    <property type="molecule type" value="Genomic_DNA"/>
</dbReference>
<name>A0A7C4H2W6_9CREN</name>
<dbReference type="GO" id="GO:0004527">
    <property type="term" value="F:exonuclease activity"/>
    <property type="evidence" value="ECO:0007669"/>
    <property type="project" value="UniProtKB-KW"/>
</dbReference>
<accession>A0A7C4H2W6</accession>
<dbReference type="AlphaFoldDB" id="A0A7C4H2W6"/>
<dbReference type="InterPro" id="IPR051673">
    <property type="entry name" value="SSDNA_exonuclease_RecJ"/>
</dbReference>
<dbReference type="Pfam" id="PF01368">
    <property type="entry name" value="DHH"/>
    <property type="match status" value="1"/>
</dbReference>
<organism evidence="2">
    <name type="scientific">Ignisphaera aggregans</name>
    <dbReference type="NCBI Taxonomy" id="334771"/>
    <lineage>
        <taxon>Archaea</taxon>
        <taxon>Thermoproteota</taxon>
        <taxon>Thermoprotei</taxon>
        <taxon>Desulfurococcales</taxon>
        <taxon>Desulfurococcaceae</taxon>
        <taxon>Ignisphaera</taxon>
    </lineage>
</organism>
<dbReference type="InterPro" id="IPR038763">
    <property type="entry name" value="DHH_sf"/>
</dbReference>
<evidence type="ECO:0000313" key="2">
    <source>
        <dbReference type="EMBL" id="HGM07452.1"/>
    </source>
</evidence>
<dbReference type="PANTHER" id="PTHR30255">
    <property type="entry name" value="SINGLE-STRANDED-DNA-SPECIFIC EXONUCLEASE RECJ"/>
    <property type="match status" value="1"/>
</dbReference>
<proteinExistence type="predicted"/>
<protein>
    <recommendedName>
        <fullName evidence="1">DDH domain-containing protein</fullName>
    </recommendedName>
</protein>
<dbReference type="Gene3D" id="3.10.310.30">
    <property type="match status" value="1"/>
</dbReference>